<dbReference type="CDD" id="cd19481">
    <property type="entry name" value="RecA-like_protease"/>
    <property type="match status" value="1"/>
</dbReference>
<dbReference type="Gene3D" id="3.40.50.300">
    <property type="entry name" value="P-loop containing nucleotide triphosphate hydrolases"/>
    <property type="match status" value="1"/>
</dbReference>
<dbReference type="InterPro" id="IPR003593">
    <property type="entry name" value="AAA+_ATPase"/>
</dbReference>
<evidence type="ECO:0000256" key="1">
    <source>
        <dbReference type="SAM" id="MobiDB-lite"/>
    </source>
</evidence>
<organism evidence="3 4">
    <name type="scientific">Periconia digitata</name>
    <dbReference type="NCBI Taxonomy" id="1303443"/>
    <lineage>
        <taxon>Eukaryota</taxon>
        <taxon>Fungi</taxon>
        <taxon>Dikarya</taxon>
        <taxon>Ascomycota</taxon>
        <taxon>Pezizomycotina</taxon>
        <taxon>Dothideomycetes</taxon>
        <taxon>Pleosporomycetidae</taxon>
        <taxon>Pleosporales</taxon>
        <taxon>Massarineae</taxon>
        <taxon>Periconiaceae</taxon>
        <taxon>Periconia</taxon>
    </lineage>
</organism>
<reference evidence="3" key="1">
    <citation type="submission" date="2023-01" db="EMBL/GenBank/DDBJ databases">
        <authorList>
            <person name="Van Ghelder C."/>
            <person name="Rancurel C."/>
        </authorList>
    </citation>
    <scope>NUCLEOTIDE SEQUENCE</scope>
    <source>
        <strain evidence="3">CNCM I-4278</strain>
    </source>
</reference>
<dbReference type="PANTHER" id="PTHR46411">
    <property type="entry name" value="FAMILY ATPASE, PUTATIVE-RELATED"/>
    <property type="match status" value="1"/>
</dbReference>
<comment type="caution">
    <text evidence="3">The sequence shown here is derived from an EMBL/GenBank/DDBJ whole genome shotgun (WGS) entry which is preliminary data.</text>
</comment>
<proteinExistence type="predicted"/>
<dbReference type="Pfam" id="PF23232">
    <property type="entry name" value="AAA_lid_13"/>
    <property type="match status" value="1"/>
</dbReference>
<dbReference type="InterPro" id="IPR056599">
    <property type="entry name" value="AAA_lid_fung"/>
</dbReference>
<dbReference type="Pfam" id="PF22942">
    <property type="entry name" value="DUF7025"/>
    <property type="match status" value="1"/>
</dbReference>
<dbReference type="InterPro" id="IPR054289">
    <property type="entry name" value="DUF7025"/>
</dbReference>
<feature type="region of interest" description="Disordered" evidence="1">
    <location>
        <begin position="320"/>
        <end position="352"/>
    </location>
</feature>
<dbReference type="InterPro" id="IPR003959">
    <property type="entry name" value="ATPase_AAA_core"/>
</dbReference>
<evidence type="ECO:0000313" key="3">
    <source>
        <dbReference type="EMBL" id="CAI6336220.1"/>
    </source>
</evidence>
<accession>A0A9W4UHS2</accession>
<feature type="domain" description="AAA+ ATPase" evidence="2">
    <location>
        <begin position="510"/>
        <end position="637"/>
    </location>
</feature>
<dbReference type="AlphaFoldDB" id="A0A9W4UHS2"/>
<sequence length="735" mass="83319">MRSDEKRRSKAPIEPLLEIEPKEESRYLVVTSIWDASKAEFVDNSHTIKDEKPTETKEEPNRAFTFRKTTFNSSLRRMPYGSYTSSEVIIHYPALQVLLGRLTAKWGWGDKVNKCVSPYTALVYSWTDAESFANNPEGGADLEEQQARKDLRELLKMIATSSGDLHLGKYFKDRPTLLEDEAITHSALWTLFPPGTLVIGRPCHEETQVFFVDSCYGFVEEDEKFVVVCYAYDWNGTVFKRVPYSIEIPGWGGERKSIVELPVYPLVFHREGELDSIDSISRLKDRLIKRGRRFVRLCTATRGKQMFKYSEGPAYFARSTEPMQKRSDNSDLSSDLQSSTSISSGEYEGPGGSYGSGWKRVSGGMIVDFSSYLAYQSPGEPILGSLAVYKGGVVEPTPERSKPIFRNMYRFDWDNQDLHKRNRHVDNEKLLCCPPRVLGYSLKLKTWVQLLVKHVQEPDSLNAETFNSKLQLDQDAKDLIFNTVTAHERGKQQKDGKSVGLDDFAPEKGRGLVIMLYGAPGVGKTLTAESVADMTGKPLLSVGVSDIGIDGDKVEMNLQKVFALAGLWEAVLLFDEADVFLEARGEGDNDLRRNAMVSVLLRVLEYYEGILILTTNRMRSLDIAVQSRIHLAVKFVDLQPDQKVSIYESFFEQLANKGKVDDLEALRRWATKYGKKFDFNGRQIRNVISTAMSIALAEEVKLKTEHLSIVSRQTDDFKRDLSVQEGIYKDKQIRY</sequence>
<dbReference type="Pfam" id="PF00004">
    <property type="entry name" value="AAA"/>
    <property type="match status" value="1"/>
</dbReference>
<name>A0A9W4UHS2_9PLEO</name>
<dbReference type="InterPro" id="IPR027417">
    <property type="entry name" value="P-loop_NTPase"/>
</dbReference>
<feature type="compositionally biased region" description="Low complexity" evidence="1">
    <location>
        <begin position="330"/>
        <end position="347"/>
    </location>
</feature>
<gene>
    <name evidence="3" type="ORF">PDIGIT_LOCUS9312</name>
</gene>
<keyword evidence="4" id="KW-1185">Reference proteome</keyword>
<evidence type="ECO:0000313" key="4">
    <source>
        <dbReference type="Proteomes" id="UP001152607"/>
    </source>
</evidence>
<dbReference type="OrthoDB" id="10042665at2759"/>
<dbReference type="GO" id="GO:0005524">
    <property type="term" value="F:ATP binding"/>
    <property type="evidence" value="ECO:0007669"/>
    <property type="project" value="InterPro"/>
</dbReference>
<dbReference type="PANTHER" id="PTHR46411:SF2">
    <property type="entry name" value="AAA+ ATPASE DOMAIN-CONTAINING PROTEIN"/>
    <property type="match status" value="1"/>
</dbReference>
<dbReference type="EMBL" id="CAOQHR010000006">
    <property type="protein sequence ID" value="CAI6336220.1"/>
    <property type="molecule type" value="Genomic_DNA"/>
</dbReference>
<dbReference type="SUPFAM" id="SSF52540">
    <property type="entry name" value="P-loop containing nucleoside triphosphate hydrolases"/>
    <property type="match status" value="1"/>
</dbReference>
<dbReference type="SMART" id="SM00382">
    <property type="entry name" value="AAA"/>
    <property type="match status" value="1"/>
</dbReference>
<protein>
    <recommendedName>
        <fullName evidence="2">AAA+ ATPase domain-containing protein</fullName>
    </recommendedName>
</protein>
<dbReference type="Proteomes" id="UP001152607">
    <property type="component" value="Unassembled WGS sequence"/>
</dbReference>
<evidence type="ECO:0000259" key="2">
    <source>
        <dbReference type="SMART" id="SM00382"/>
    </source>
</evidence>
<dbReference type="GO" id="GO:0016887">
    <property type="term" value="F:ATP hydrolysis activity"/>
    <property type="evidence" value="ECO:0007669"/>
    <property type="project" value="InterPro"/>
</dbReference>